<keyword evidence="5 9" id="KW-0238">DNA-binding</keyword>
<keyword evidence="2 8" id="KW-0597">Phosphoprotein</keyword>
<evidence type="ECO:0000256" key="4">
    <source>
        <dbReference type="ARBA" id="ARBA00023015"/>
    </source>
</evidence>
<dbReference type="AlphaFoldDB" id="A0A7X5HUE2"/>
<dbReference type="Proteomes" id="UP000461585">
    <property type="component" value="Unassembled WGS sequence"/>
</dbReference>
<keyword evidence="6" id="KW-0804">Transcription</keyword>
<evidence type="ECO:0000256" key="7">
    <source>
        <dbReference type="ARBA" id="ARBA00024867"/>
    </source>
</evidence>
<dbReference type="GO" id="GO:0000156">
    <property type="term" value="F:phosphorelay response regulator activity"/>
    <property type="evidence" value="ECO:0007669"/>
    <property type="project" value="TreeGrafter"/>
</dbReference>
<dbReference type="PANTHER" id="PTHR48111:SF26">
    <property type="entry name" value="STAGE 0 SPORULATION PROTEIN A HOMOLOG"/>
    <property type="match status" value="1"/>
</dbReference>
<feature type="DNA-binding region" description="OmpR/PhoB-type" evidence="9">
    <location>
        <begin position="132"/>
        <end position="230"/>
    </location>
</feature>
<evidence type="ECO:0000259" key="11">
    <source>
        <dbReference type="PROSITE" id="PS51755"/>
    </source>
</evidence>
<dbReference type="InterPro" id="IPR001789">
    <property type="entry name" value="Sig_transdc_resp-reg_receiver"/>
</dbReference>
<dbReference type="SMART" id="SM00448">
    <property type="entry name" value="REC"/>
    <property type="match status" value="1"/>
</dbReference>
<dbReference type="PROSITE" id="PS51755">
    <property type="entry name" value="OMPR_PHOB"/>
    <property type="match status" value="1"/>
</dbReference>
<evidence type="ECO:0000313" key="12">
    <source>
        <dbReference type="EMBL" id="NDL66832.1"/>
    </source>
</evidence>
<dbReference type="CDD" id="cd17574">
    <property type="entry name" value="REC_OmpR"/>
    <property type="match status" value="1"/>
</dbReference>
<dbReference type="RefSeq" id="WP_162369559.1">
    <property type="nucleotide sequence ID" value="NZ_JAAEEH010000006.1"/>
</dbReference>
<dbReference type="Gene3D" id="1.10.10.10">
    <property type="entry name" value="Winged helix-like DNA-binding domain superfamily/Winged helix DNA-binding domain"/>
    <property type="match status" value="1"/>
</dbReference>
<feature type="domain" description="OmpR/PhoB-type" evidence="11">
    <location>
        <begin position="132"/>
        <end position="230"/>
    </location>
</feature>
<dbReference type="Pfam" id="PF00486">
    <property type="entry name" value="Trans_reg_C"/>
    <property type="match status" value="1"/>
</dbReference>
<gene>
    <name evidence="12" type="ORF">GXN74_03610</name>
</gene>
<evidence type="ECO:0000313" key="13">
    <source>
        <dbReference type="Proteomes" id="UP000461585"/>
    </source>
</evidence>
<dbReference type="SUPFAM" id="SSF46894">
    <property type="entry name" value="C-terminal effector domain of the bipartite response regulators"/>
    <property type="match status" value="1"/>
</dbReference>
<organism evidence="12 13">
    <name type="scientific">Anaerotalea alkaliphila</name>
    <dbReference type="NCBI Taxonomy" id="2662126"/>
    <lineage>
        <taxon>Bacteria</taxon>
        <taxon>Bacillati</taxon>
        <taxon>Bacillota</taxon>
        <taxon>Clostridia</taxon>
        <taxon>Eubacteriales</taxon>
        <taxon>Anaerotalea</taxon>
    </lineage>
</organism>
<dbReference type="PROSITE" id="PS50110">
    <property type="entry name" value="RESPONSE_REGULATORY"/>
    <property type="match status" value="1"/>
</dbReference>
<comment type="function">
    <text evidence="7">May play the central regulatory role in sporulation. It may be an element of the effector pathway responsible for the activation of sporulation genes in response to nutritional stress. Spo0A may act in concert with spo0H (a sigma factor) to control the expression of some genes that are critical to the sporulation process.</text>
</comment>
<dbReference type="Pfam" id="PF00072">
    <property type="entry name" value="Response_reg"/>
    <property type="match status" value="1"/>
</dbReference>
<comment type="caution">
    <text evidence="12">The sequence shown here is derived from an EMBL/GenBank/DDBJ whole genome shotgun (WGS) entry which is preliminary data.</text>
</comment>
<evidence type="ECO:0000259" key="10">
    <source>
        <dbReference type="PROSITE" id="PS50110"/>
    </source>
</evidence>
<dbReference type="InterPro" id="IPR036388">
    <property type="entry name" value="WH-like_DNA-bd_sf"/>
</dbReference>
<dbReference type="CDD" id="cd00383">
    <property type="entry name" value="trans_reg_C"/>
    <property type="match status" value="1"/>
</dbReference>
<dbReference type="EMBL" id="JAAEEH010000006">
    <property type="protein sequence ID" value="NDL66832.1"/>
    <property type="molecule type" value="Genomic_DNA"/>
</dbReference>
<dbReference type="InterPro" id="IPR039420">
    <property type="entry name" value="WalR-like"/>
</dbReference>
<keyword evidence="13" id="KW-1185">Reference proteome</keyword>
<evidence type="ECO:0000256" key="6">
    <source>
        <dbReference type="ARBA" id="ARBA00023163"/>
    </source>
</evidence>
<dbReference type="InterPro" id="IPR001867">
    <property type="entry name" value="OmpR/PhoB-type_DNA-bd"/>
</dbReference>
<reference evidence="12 13" key="1">
    <citation type="submission" date="2020-01" db="EMBL/GenBank/DDBJ databases">
        <title>Anaeroalcalibacter tamaniensis gen. nov., sp. nov., moderately halophilic strictly anaerobic fermenter bacterium from mud volcano of Taman peninsula.</title>
        <authorList>
            <person name="Frolova A."/>
            <person name="Merkel A.Y."/>
            <person name="Slobodkin A.I."/>
        </authorList>
    </citation>
    <scope>NUCLEOTIDE SEQUENCE [LARGE SCALE GENOMIC DNA]</scope>
    <source>
        <strain evidence="12 13">F-3ap</strain>
    </source>
</reference>
<dbReference type="GO" id="GO:0006355">
    <property type="term" value="P:regulation of DNA-templated transcription"/>
    <property type="evidence" value="ECO:0007669"/>
    <property type="project" value="InterPro"/>
</dbReference>
<sequence>MEKPQILIVDDDPLVRRMVRTALEYENLSVAEAASGAEAKQRMQGTSYDLVLLDVMLGTESGLDVLRQLHEIDPMVPIVILSGRGAEYDKILGLGIGADDYITKPFSPVELSARIKAHLRRNLRLMGTGKGGGVLRCGVFTFDPESYKVYKEDRELQLSSKELKLLKFFLEHPNQVFTKNQLYENVWNDAVIDDNSIMVYISHLRKKIEEQPQTPRHLKTVWGIGYTFDPQ</sequence>
<evidence type="ECO:0000256" key="1">
    <source>
        <dbReference type="ARBA" id="ARBA00018672"/>
    </source>
</evidence>
<proteinExistence type="predicted"/>
<dbReference type="GO" id="GO:0005829">
    <property type="term" value="C:cytosol"/>
    <property type="evidence" value="ECO:0007669"/>
    <property type="project" value="TreeGrafter"/>
</dbReference>
<dbReference type="Gene3D" id="6.10.250.690">
    <property type="match status" value="1"/>
</dbReference>
<evidence type="ECO:0000256" key="5">
    <source>
        <dbReference type="ARBA" id="ARBA00023125"/>
    </source>
</evidence>
<dbReference type="InterPro" id="IPR016032">
    <property type="entry name" value="Sig_transdc_resp-reg_C-effctor"/>
</dbReference>
<accession>A0A7X5HUE2</accession>
<feature type="domain" description="Response regulatory" evidence="10">
    <location>
        <begin position="5"/>
        <end position="119"/>
    </location>
</feature>
<dbReference type="FunFam" id="1.10.10.10:FF:000018">
    <property type="entry name" value="DNA-binding response regulator ResD"/>
    <property type="match status" value="1"/>
</dbReference>
<dbReference type="GO" id="GO:0000976">
    <property type="term" value="F:transcription cis-regulatory region binding"/>
    <property type="evidence" value="ECO:0007669"/>
    <property type="project" value="TreeGrafter"/>
</dbReference>
<dbReference type="InterPro" id="IPR011006">
    <property type="entry name" value="CheY-like_superfamily"/>
</dbReference>
<dbReference type="Gene3D" id="3.40.50.2300">
    <property type="match status" value="1"/>
</dbReference>
<name>A0A7X5HUE2_9FIRM</name>
<dbReference type="GO" id="GO:0032993">
    <property type="term" value="C:protein-DNA complex"/>
    <property type="evidence" value="ECO:0007669"/>
    <property type="project" value="TreeGrafter"/>
</dbReference>
<evidence type="ECO:0000256" key="3">
    <source>
        <dbReference type="ARBA" id="ARBA00023012"/>
    </source>
</evidence>
<keyword evidence="4" id="KW-0805">Transcription regulation</keyword>
<dbReference type="SUPFAM" id="SSF52172">
    <property type="entry name" value="CheY-like"/>
    <property type="match status" value="1"/>
</dbReference>
<feature type="modified residue" description="4-aspartylphosphate" evidence="8">
    <location>
        <position position="54"/>
    </location>
</feature>
<evidence type="ECO:0000256" key="2">
    <source>
        <dbReference type="ARBA" id="ARBA00022553"/>
    </source>
</evidence>
<evidence type="ECO:0000256" key="9">
    <source>
        <dbReference type="PROSITE-ProRule" id="PRU01091"/>
    </source>
</evidence>
<dbReference type="SMART" id="SM00862">
    <property type="entry name" value="Trans_reg_C"/>
    <property type="match status" value="1"/>
</dbReference>
<keyword evidence="3" id="KW-0902">Two-component regulatory system</keyword>
<dbReference type="PANTHER" id="PTHR48111">
    <property type="entry name" value="REGULATOR OF RPOS"/>
    <property type="match status" value="1"/>
</dbReference>
<protein>
    <recommendedName>
        <fullName evidence="1">Stage 0 sporulation protein A homolog</fullName>
    </recommendedName>
</protein>
<evidence type="ECO:0000256" key="8">
    <source>
        <dbReference type="PROSITE-ProRule" id="PRU00169"/>
    </source>
</evidence>